<keyword evidence="3" id="KW-1185">Reference proteome</keyword>
<name>A0ABM9WLB8_9GAMM</name>
<accession>A0ABM9WLB8</accession>
<comment type="caution">
    <text evidence="2">The sequence shown here is derived from an EMBL/GenBank/DDBJ whole genome shotgun (WGS) entry which is preliminary data.</text>
</comment>
<evidence type="ECO:0000313" key="3">
    <source>
        <dbReference type="Proteomes" id="UP000016543"/>
    </source>
</evidence>
<dbReference type="Proteomes" id="UP000016543">
    <property type="component" value="Unassembled WGS sequence"/>
</dbReference>
<dbReference type="RefSeq" id="WP_006955905.1">
    <property type="nucleotide sequence ID" value="NZ_CH672406.1"/>
</dbReference>
<sequence>MNKNTFIPVGLGVLIMVSTSYAQTEPEKNVKAYSCDDCNYSEAENLVKEKVPPPVECHSKPSSSDNSTDTRVCYSTPVYAAVLNESSGKVWGIKLSHSHQGERPELMELQTSPYEHPQFVNDAIRSGYEYTDSLIAHTEKIANNISRTFETSKEFNDWIDGKAEPETDEIADSNQLDDTLCAHDNSQYQAVKALTSGEFESNLQATVNEQFANFSGTSQDFFNDLDFSTLSSRLAELDYNFTLSSSDKNNTKNVSFEFSGSKDFPSKNPPSKLTYTLIPKQSHIDVSLNPSLTHIGGYYWSVLAKPEVNKAELPPCTQVALKDHHLMN</sequence>
<reference evidence="2 3" key="1">
    <citation type="submission" date="2006-01" db="EMBL/GenBank/DDBJ databases">
        <authorList>
            <person name="Brettar I."/>
            <person name="Hofle M."/>
            <person name="Ferriera S."/>
            <person name="Johnson J."/>
            <person name="Kravitz S."/>
            <person name="Halpern A."/>
            <person name="Remington K."/>
            <person name="Beeson K."/>
            <person name="Tran B."/>
            <person name="Rogers Y.-H."/>
            <person name="Friedman R."/>
            <person name="Venter J.C."/>
        </authorList>
    </citation>
    <scope>NUCLEOTIDE SEQUENCE [LARGE SCALE GENOMIC DNA]</scope>
    <source>
        <strain evidence="2 3">OS145</strain>
    </source>
</reference>
<feature type="signal peptide" evidence="1">
    <location>
        <begin position="1"/>
        <end position="22"/>
    </location>
</feature>
<evidence type="ECO:0000256" key="1">
    <source>
        <dbReference type="SAM" id="SignalP"/>
    </source>
</evidence>
<feature type="chain" id="PRO_5047473536" evidence="1">
    <location>
        <begin position="23"/>
        <end position="328"/>
    </location>
</feature>
<gene>
    <name evidence="2" type="ORF">OS145_06619</name>
</gene>
<evidence type="ECO:0000313" key="2">
    <source>
        <dbReference type="EMBL" id="EAQ31754.1"/>
    </source>
</evidence>
<keyword evidence="1" id="KW-0732">Signal</keyword>
<proteinExistence type="predicted"/>
<organism evidence="2 3">
    <name type="scientific">Idiomarina baltica OS145</name>
    <dbReference type="NCBI Taxonomy" id="314276"/>
    <lineage>
        <taxon>Bacteria</taxon>
        <taxon>Pseudomonadati</taxon>
        <taxon>Pseudomonadota</taxon>
        <taxon>Gammaproteobacteria</taxon>
        <taxon>Alteromonadales</taxon>
        <taxon>Idiomarinaceae</taxon>
        <taxon>Idiomarina</taxon>
    </lineage>
</organism>
<protein>
    <submittedName>
        <fullName evidence="2">Uncharacterized protein</fullName>
    </submittedName>
</protein>
<dbReference type="EMBL" id="AAMX01000012">
    <property type="protein sequence ID" value="EAQ31754.1"/>
    <property type="molecule type" value="Genomic_DNA"/>
</dbReference>